<organism evidence="2 3">
    <name type="scientific">Cerrena zonata</name>
    <dbReference type="NCBI Taxonomy" id="2478898"/>
    <lineage>
        <taxon>Eukaryota</taxon>
        <taxon>Fungi</taxon>
        <taxon>Dikarya</taxon>
        <taxon>Basidiomycota</taxon>
        <taxon>Agaricomycotina</taxon>
        <taxon>Agaricomycetes</taxon>
        <taxon>Polyporales</taxon>
        <taxon>Cerrenaceae</taxon>
        <taxon>Cerrena</taxon>
    </lineage>
</organism>
<dbReference type="AlphaFoldDB" id="A0AAW0GH88"/>
<evidence type="ECO:0000313" key="3">
    <source>
        <dbReference type="Proteomes" id="UP001385951"/>
    </source>
</evidence>
<dbReference type="EMBL" id="JASBNA010000003">
    <property type="protein sequence ID" value="KAK7692998.1"/>
    <property type="molecule type" value="Genomic_DNA"/>
</dbReference>
<sequence>MPRVSKKRRTSNEGVSARAGEKPSDALHMLSSKVPVDSLPSLLEKYLYPTLDELSPEVQQQIIERLDLAQEDIRVAELRGLIKYNVHEKSLNTKVKLFLKDVKCNSDDEYEEQGDIMMEIASEILKWLPNLWQIGIEKALDVQLVHKCLVLCTTVIEEVEQCDSPVDFRDFDDNITILNSSGRVIYKDKANAMQFIAWMWRELLVSVGSKKGSTKAILADIDRFNIKEEICDYLGYEDAFKQYISSVLYRKTCGKTPELTKQLEIIRERVFDKPKPSNTDYHTATEIFKSDSPKDLLQLFDTLPSRAKTLKALGIIIDGFAKSKSAEVRQKALSLITQGLVEDKNRVIDKVENIFPCWEDAYDWLSDLIEKGKFTVISPSRTDTVVRKALTRRDKFLDEFLQTADGKDGDDSDGHDSDEDEDSDDGHYVNYKAQREKTIDSADLEEGLLYWLEMLGEWKSRKEAEKVWDRVKEVRGEKSEENRLFAVDGPALHLAAACDWDNCRNYNRQDFANGLRAMYKVFTCKTIAELDQKKYIPRTETTGRGDEMISMTSVPGFDVD</sequence>
<reference evidence="2 3" key="1">
    <citation type="submission" date="2022-09" db="EMBL/GenBank/DDBJ databases">
        <authorList>
            <person name="Palmer J.M."/>
        </authorList>
    </citation>
    <scope>NUCLEOTIDE SEQUENCE [LARGE SCALE GENOMIC DNA]</scope>
    <source>
        <strain evidence="2 3">DSM 7382</strain>
    </source>
</reference>
<feature type="region of interest" description="Disordered" evidence="1">
    <location>
        <begin position="403"/>
        <end position="428"/>
    </location>
</feature>
<comment type="caution">
    <text evidence="2">The sequence shown here is derived from an EMBL/GenBank/DDBJ whole genome shotgun (WGS) entry which is preliminary data.</text>
</comment>
<name>A0AAW0GH88_9APHY</name>
<gene>
    <name evidence="2" type="ORF">QCA50_002563</name>
</gene>
<keyword evidence="3" id="KW-1185">Reference proteome</keyword>
<feature type="compositionally biased region" description="Basic and acidic residues" evidence="1">
    <location>
        <begin position="405"/>
        <end position="415"/>
    </location>
</feature>
<evidence type="ECO:0000256" key="1">
    <source>
        <dbReference type="SAM" id="MobiDB-lite"/>
    </source>
</evidence>
<evidence type="ECO:0000313" key="2">
    <source>
        <dbReference type="EMBL" id="KAK7692998.1"/>
    </source>
</evidence>
<proteinExistence type="predicted"/>
<accession>A0AAW0GH88</accession>
<feature type="region of interest" description="Disordered" evidence="1">
    <location>
        <begin position="1"/>
        <end position="24"/>
    </location>
</feature>
<protein>
    <submittedName>
        <fullName evidence="2">Uncharacterized protein</fullName>
    </submittedName>
</protein>
<dbReference type="Proteomes" id="UP001385951">
    <property type="component" value="Unassembled WGS sequence"/>
</dbReference>